<dbReference type="InterPro" id="IPR036047">
    <property type="entry name" value="F-box-like_dom_sf"/>
</dbReference>
<dbReference type="PANTHER" id="PTHR15933">
    <property type="entry name" value="PROTEIN CBG16327"/>
    <property type="match status" value="1"/>
</dbReference>
<gene>
    <name evidence="8" type="ORF">TCAL_02418</name>
</gene>
<evidence type="ECO:0000259" key="6">
    <source>
        <dbReference type="PROSITE" id="PS50145"/>
    </source>
</evidence>
<comment type="caution">
    <text evidence="8">The sequence shown here is derived from an EMBL/GenBank/DDBJ whole genome shotgun (WGS) entry which is preliminary data.</text>
</comment>
<dbReference type="AlphaFoldDB" id="A0A553NY83"/>
<keyword evidence="1 5" id="KW-0479">Metal-binding</keyword>
<dbReference type="InterPro" id="IPR001293">
    <property type="entry name" value="Znf_TRAF"/>
</dbReference>
<proteinExistence type="predicted"/>
<dbReference type="OMA" id="VHIKWER"/>
<evidence type="ECO:0000313" key="9">
    <source>
        <dbReference type="Proteomes" id="UP000318571"/>
    </source>
</evidence>
<name>A0A553NY83_TIGCA</name>
<protein>
    <recommendedName>
        <fullName evidence="10">F-box domain-containing protein</fullName>
    </recommendedName>
</protein>
<dbReference type="SUPFAM" id="SSF81383">
    <property type="entry name" value="F-box domain"/>
    <property type="match status" value="1"/>
</dbReference>
<dbReference type="InterPro" id="IPR001810">
    <property type="entry name" value="F-box_dom"/>
</dbReference>
<keyword evidence="9" id="KW-1185">Reference proteome</keyword>
<accession>A0A553NY83</accession>
<evidence type="ECO:0000256" key="4">
    <source>
        <dbReference type="ARBA" id="ARBA00022833"/>
    </source>
</evidence>
<keyword evidence="3" id="KW-0833">Ubl conjugation pathway</keyword>
<dbReference type="GO" id="GO:0008270">
    <property type="term" value="F:zinc ion binding"/>
    <property type="evidence" value="ECO:0007669"/>
    <property type="project" value="UniProtKB-KW"/>
</dbReference>
<evidence type="ECO:0000256" key="3">
    <source>
        <dbReference type="ARBA" id="ARBA00022786"/>
    </source>
</evidence>
<evidence type="ECO:0008006" key="10">
    <source>
        <dbReference type="Google" id="ProtNLM"/>
    </source>
</evidence>
<sequence length="624" mass="71986">MPIVKMKTKSAPSDPAEEDFGGLHKHCFSCYSFKFCSAEEDSCEFQQCLMKCGAVFHGCKAMEHVELCPMIRVPCLNVEFGCGMEMDRRHLGIHLKKCPASVVMCMAEWNRWPVFSTERRRHIPFQHRNPYAVEGQLDFDLTLRDQRMLGNLGKISRKTRLTLRNSLTKRYPAVPIPNTISNRLQETNENGVEPNGSEDLLDLGDDIEFLGVRRNDKALSKQMKQWQDDLDERLKGKEKIKPYWEYPELEKGNIHPHCANCFVITCPKTLLDSYEDDVSKFKACEVIHCRWKCGVKYHQCKAFEHQMLCTTYEESDDFAWMYRGIKGARKESKTAREKKTQLKPLEGPLVGPDESNITTGEIVNGKFVPDPPPLPSCLLQACRLDIKLETVTRLQSKPKSMYTFVCAQEFRRDEFCWHSKNIHNDIHGGMNNWIEHRCPMASHGCSFASRRMFPHNQNHTLVYSPAAESFGVKNLSIPKCLLDPPKAHEPKLSDLPIELLIKIFQDLDPFTLCNLAVTSVGMREVCCSMLDEKGCVSLQWERVKKAKEIRWQVAYKRWFFSTALNPIEEWKFGVDQVSNHLKSCPYNIQLKRSRKETFKSSNYDRLLQQMTSALRFGSKSRAVD</sequence>
<evidence type="ECO:0000256" key="5">
    <source>
        <dbReference type="PROSITE-ProRule" id="PRU00207"/>
    </source>
</evidence>
<keyword evidence="2 5" id="KW-0863">Zinc-finger</keyword>
<dbReference type="PANTHER" id="PTHR15933:SF20">
    <property type="entry name" value="F-BOX DOMAIN-CONTAINING PROTEIN"/>
    <property type="match status" value="1"/>
</dbReference>
<dbReference type="EMBL" id="VCGU01000009">
    <property type="protein sequence ID" value="TRY70397.1"/>
    <property type="molecule type" value="Genomic_DNA"/>
</dbReference>
<feature type="domain" description="TRAF-type" evidence="6">
    <location>
        <begin position="64"/>
        <end position="105"/>
    </location>
</feature>
<dbReference type="Pfam" id="PF15966">
    <property type="entry name" value="F-box_4"/>
    <property type="match status" value="1"/>
</dbReference>
<evidence type="ECO:0000256" key="1">
    <source>
        <dbReference type="ARBA" id="ARBA00022723"/>
    </source>
</evidence>
<dbReference type="Gene3D" id="3.30.40.150">
    <property type="entry name" value="TRAF-like zinc-finger, N-terminal subdomain"/>
    <property type="match status" value="2"/>
</dbReference>
<dbReference type="InterPro" id="IPR043013">
    <property type="entry name" value="Znf_TRAF_N"/>
</dbReference>
<dbReference type="STRING" id="6832.A0A553NY83"/>
<dbReference type="Gene3D" id="1.20.1280.50">
    <property type="match status" value="1"/>
</dbReference>
<keyword evidence="4 5" id="KW-0862">Zinc</keyword>
<evidence type="ECO:0000259" key="7">
    <source>
        <dbReference type="PROSITE" id="PS50181"/>
    </source>
</evidence>
<evidence type="ECO:0000256" key="2">
    <source>
        <dbReference type="ARBA" id="ARBA00022771"/>
    </source>
</evidence>
<dbReference type="InterPro" id="IPR031890">
    <property type="entry name" value="Fbxo30/Fbxo40"/>
</dbReference>
<dbReference type="PROSITE" id="PS50181">
    <property type="entry name" value="FBOX"/>
    <property type="match status" value="1"/>
</dbReference>
<organism evidence="8 9">
    <name type="scientific">Tigriopus californicus</name>
    <name type="common">Marine copepod</name>
    <dbReference type="NCBI Taxonomy" id="6832"/>
    <lineage>
        <taxon>Eukaryota</taxon>
        <taxon>Metazoa</taxon>
        <taxon>Ecdysozoa</taxon>
        <taxon>Arthropoda</taxon>
        <taxon>Crustacea</taxon>
        <taxon>Multicrustacea</taxon>
        <taxon>Hexanauplia</taxon>
        <taxon>Copepoda</taxon>
        <taxon>Harpacticoida</taxon>
        <taxon>Harpacticidae</taxon>
        <taxon>Tigriopus</taxon>
    </lineage>
</organism>
<dbReference type="OrthoDB" id="5918172at2759"/>
<feature type="domain" description="F-box" evidence="7">
    <location>
        <begin position="489"/>
        <end position="543"/>
    </location>
</feature>
<dbReference type="Pfam" id="PF15965">
    <property type="entry name" value="zf-TRAF_2"/>
    <property type="match status" value="2"/>
</dbReference>
<dbReference type="PROSITE" id="PS50145">
    <property type="entry name" value="ZF_TRAF"/>
    <property type="match status" value="1"/>
</dbReference>
<evidence type="ECO:0000313" key="8">
    <source>
        <dbReference type="EMBL" id="TRY70397.1"/>
    </source>
</evidence>
<reference evidence="8 9" key="1">
    <citation type="journal article" date="2018" name="Nat. Ecol. Evol.">
        <title>Genomic signatures of mitonuclear coevolution across populations of Tigriopus californicus.</title>
        <authorList>
            <person name="Barreto F.S."/>
            <person name="Watson E.T."/>
            <person name="Lima T.G."/>
            <person name="Willett C.S."/>
            <person name="Edmands S."/>
            <person name="Li W."/>
            <person name="Burton R.S."/>
        </authorList>
    </citation>
    <scope>NUCLEOTIDE SEQUENCE [LARGE SCALE GENOMIC DNA]</scope>
    <source>
        <strain evidence="8 9">San Diego</strain>
    </source>
</reference>
<dbReference type="Proteomes" id="UP000318571">
    <property type="component" value="Chromosome 9"/>
</dbReference>
<dbReference type="GO" id="GO:0061630">
    <property type="term" value="F:ubiquitin protein ligase activity"/>
    <property type="evidence" value="ECO:0007669"/>
    <property type="project" value="InterPro"/>
</dbReference>
<feature type="zinc finger region" description="TRAF-type" evidence="5">
    <location>
        <begin position="64"/>
        <end position="105"/>
    </location>
</feature>